<dbReference type="InterPro" id="IPR036890">
    <property type="entry name" value="HATPase_C_sf"/>
</dbReference>
<dbReference type="EMBL" id="OBQK01000013">
    <property type="protein sequence ID" value="SOC57464.1"/>
    <property type="molecule type" value="Genomic_DNA"/>
</dbReference>
<protein>
    <recommendedName>
        <fullName evidence="2">histidine kinase</fullName>
        <ecNumber evidence="2">2.7.13.3</ecNumber>
    </recommendedName>
</protein>
<evidence type="ECO:0000256" key="9">
    <source>
        <dbReference type="SAM" id="MobiDB-lite"/>
    </source>
</evidence>
<organism evidence="13 14">
    <name type="scientific">Ornithinimicrobium cerasi</name>
    <dbReference type="NCBI Taxonomy" id="2248773"/>
    <lineage>
        <taxon>Bacteria</taxon>
        <taxon>Bacillati</taxon>
        <taxon>Actinomycetota</taxon>
        <taxon>Actinomycetes</taxon>
        <taxon>Micrococcales</taxon>
        <taxon>Ornithinimicrobiaceae</taxon>
        <taxon>Ornithinimicrobium</taxon>
    </lineage>
</organism>
<reference evidence="14" key="1">
    <citation type="submission" date="2017-08" db="EMBL/GenBank/DDBJ databases">
        <authorList>
            <person name="Varghese N."/>
            <person name="Submissions S."/>
        </authorList>
    </citation>
    <scope>NUCLEOTIDE SEQUENCE [LARGE SCALE GENOMIC DNA]</scope>
    <source>
        <strain evidence="14">USBA17B2</strain>
    </source>
</reference>
<dbReference type="Pfam" id="PF07730">
    <property type="entry name" value="HisKA_3"/>
    <property type="match status" value="1"/>
</dbReference>
<evidence type="ECO:0000259" key="11">
    <source>
        <dbReference type="Pfam" id="PF02518"/>
    </source>
</evidence>
<keyword evidence="14" id="KW-1185">Reference proteome</keyword>
<keyword evidence="8" id="KW-0902">Two-component regulatory system</keyword>
<evidence type="ECO:0000256" key="7">
    <source>
        <dbReference type="ARBA" id="ARBA00022840"/>
    </source>
</evidence>
<comment type="catalytic activity">
    <reaction evidence="1">
        <text>ATP + protein L-histidine = ADP + protein N-phospho-L-histidine.</text>
        <dbReference type="EC" id="2.7.13.3"/>
    </reaction>
</comment>
<feature type="transmembrane region" description="Helical" evidence="10">
    <location>
        <begin position="103"/>
        <end position="120"/>
    </location>
</feature>
<evidence type="ECO:0000313" key="14">
    <source>
        <dbReference type="Proteomes" id="UP000219688"/>
    </source>
</evidence>
<keyword evidence="7" id="KW-0067">ATP-binding</keyword>
<evidence type="ECO:0000256" key="5">
    <source>
        <dbReference type="ARBA" id="ARBA00022741"/>
    </source>
</evidence>
<sequence>MSIDSWSGADEAWERPQPDRAHLRQDLWLALGAMVVIALGAELMRSLGAFDEEPHGIPWQYLAMASLAALVAFRRSRPVLVTVLVGVHMLVTGMVLPMTMSTLPMQVLYFFLIFSGVSWARDRRALVAAVGLVLTLMVAWLAWTFALGRGVQQMMSYFADEVPEQIGLFEVPVAVVGFTLLNNVLFFGGSILLGQLAWNGARRTAQVVAQAATIEAQSARLRDQAVVAERLRIARELHDVVAHHVSVMGVQAAAARRVMDRDPAAAATALSAVEQSSRDAVGQMRELLGTLRSDDVDPGMAPAPAGAPVPPAGLAGRSAIEGSPSGRSPQPTLAELPALAERASTPTCRASVTVVESAPGAAARVAPPVQLSAYRVVQEAFANVHRHSTARSASAVVRVDEDADRLEVEVVDDGTARVGTSGTGLGLRGMRERAHHLGGGVEVGPRTGSSGWRVRVWFPLDGRSRSAAAPASAVVG</sequence>
<name>A0A285VTT8_9MICO</name>
<dbReference type="GO" id="GO:0005524">
    <property type="term" value="F:ATP binding"/>
    <property type="evidence" value="ECO:0007669"/>
    <property type="project" value="UniProtKB-KW"/>
</dbReference>
<keyword evidence="4" id="KW-0808">Transferase</keyword>
<accession>A0A285VTT8</accession>
<keyword evidence="10" id="KW-1133">Transmembrane helix</keyword>
<dbReference type="GO" id="GO:0016020">
    <property type="term" value="C:membrane"/>
    <property type="evidence" value="ECO:0007669"/>
    <property type="project" value="InterPro"/>
</dbReference>
<feature type="transmembrane region" description="Helical" evidence="10">
    <location>
        <begin position="166"/>
        <end position="193"/>
    </location>
</feature>
<feature type="transmembrane region" description="Helical" evidence="10">
    <location>
        <begin position="80"/>
        <end position="97"/>
    </location>
</feature>
<dbReference type="PANTHER" id="PTHR24421">
    <property type="entry name" value="NITRATE/NITRITE SENSOR PROTEIN NARX-RELATED"/>
    <property type="match status" value="1"/>
</dbReference>
<evidence type="ECO:0000256" key="1">
    <source>
        <dbReference type="ARBA" id="ARBA00000085"/>
    </source>
</evidence>
<feature type="transmembrane region" description="Helical" evidence="10">
    <location>
        <begin position="56"/>
        <end position="73"/>
    </location>
</feature>
<keyword evidence="5" id="KW-0547">Nucleotide-binding</keyword>
<feature type="region of interest" description="Disordered" evidence="9">
    <location>
        <begin position="294"/>
        <end position="332"/>
    </location>
</feature>
<feature type="transmembrane region" description="Helical" evidence="10">
    <location>
        <begin position="27"/>
        <end position="44"/>
    </location>
</feature>
<dbReference type="GO" id="GO:0000155">
    <property type="term" value="F:phosphorelay sensor kinase activity"/>
    <property type="evidence" value="ECO:0007669"/>
    <property type="project" value="InterPro"/>
</dbReference>
<dbReference type="SUPFAM" id="SSF55874">
    <property type="entry name" value="ATPase domain of HSP90 chaperone/DNA topoisomerase II/histidine kinase"/>
    <property type="match status" value="1"/>
</dbReference>
<dbReference type="AlphaFoldDB" id="A0A285VTT8"/>
<feature type="domain" description="Signal transduction histidine kinase subgroup 3 dimerisation and phosphoacceptor" evidence="12">
    <location>
        <begin position="229"/>
        <end position="294"/>
    </location>
</feature>
<evidence type="ECO:0000256" key="3">
    <source>
        <dbReference type="ARBA" id="ARBA00022553"/>
    </source>
</evidence>
<dbReference type="EC" id="2.7.13.3" evidence="2"/>
<keyword evidence="3" id="KW-0597">Phosphoprotein</keyword>
<dbReference type="Gene3D" id="3.30.565.10">
    <property type="entry name" value="Histidine kinase-like ATPase, C-terminal domain"/>
    <property type="match status" value="1"/>
</dbReference>
<feature type="transmembrane region" description="Helical" evidence="10">
    <location>
        <begin position="127"/>
        <end position="146"/>
    </location>
</feature>
<dbReference type="InterPro" id="IPR003594">
    <property type="entry name" value="HATPase_dom"/>
</dbReference>
<dbReference type="Pfam" id="PF02518">
    <property type="entry name" value="HATPase_c"/>
    <property type="match status" value="1"/>
</dbReference>
<dbReference type="RefSeq" id="WP_097189044.1">
    <property type="nucleotide sequence ID" value="NZ_OBQK01000013.1"/>
</dbReference>
<dbReference type="PANTHER" id="PTHR24421:SF10">
    <property type="entry name" value="NITRATE_NITRITE SENSOR PROTEIN NARQ"/>
    <property type="match status" value="1"/>
</dbReference>
<evidence type="ECO:0000256" key="10">
    <source>
        <dbReference type="SAM" id="Phobius"/>
    </source>
</evidence>
<dbReference type="Proteomes" id="UP000219688">
    <property type="component" value="Unassembled WGS sequence"/>
</dbReference>
<evidence type="ECO:0000256" key="2">
    <source>
        <dbReference type="ARBA" id="ARBA00012438"/>
    </source>
</evidence>
<dbReference type="InterPro" id="IPR011712">
    <property type="entry name" value="Sig_transdc_His_kin_sub3_dim/P"/>
</dbReference>
<evidence type="ECO:0000313" key="13">
    <source>
        <dbReference type="EMBL" id="SOC57464.1"/>
    </source>
</evidence>
<proteinExistence type="predicted"/>
<dbReference type="GO" id="GO:0046983">
    <property type="term" value="F:protein dimerization activity"/>
    <property type="evidence" value="ECO:0007669"/>
    <property type="project" value="InterPro"/>
</dbReference>
<evidence type="ECO:0000259" key="12">
    <source>
        <dbReference type="Pfam" id="PF07730"/>
    </source>
</evidence>
<evidence type="ECO:0000256" key="8">
    <source>
        <dbReference type="ARBA" id="ARBA00023012"/>
    </source>
</evidence>
<evidence type="ECO:0000256" key="6">
    <source>
        <dbReference type="ARBA" id="ARBA00022777"/>
    </source>
</evidence>
<keyword evidence="6 13" id="KW-0418">Kinase</keyword>
<feature type="domain" description="Histidine kinase/HSP90-like ATPase" evidence="11">
    <location>
        <begin position="371"/>
        <end position="461"/>
    </location>
</feature>
<gene>
    <name evidence="13" type="ORF">SAMN05421879_1137</name>
</gene>
<keyword evidence="10" id="KW-0812">Transmembrane</keyword>
<dbReference type="InterPro" id="IPR050482">
    <property type="entry name" value="Sensor_HK_TwoCompSys"/>
</dbReference>
<dbReference type="Gene3D" id="1.20.5.1930">
    <property type="match status" value="1"/>
</dbReference>
<dbReference type="CDD" id="cd16917">
    <property type="entry name" value="HATPase_UhpB-NarQ-NarX-like"/>
    <property type="match status" value="1"/>
</dbReference>
<evidence type="ECO:0000256" key="4">
    <source>
        <dbReference type="ARBA" id="ARBA00022679"/>
    </source>
</evidence>
<keyword evidence="10" id="KW-0472">Membrane</keyword>